<sequence>MPQAARGTVGRPSGSSAEKDQAAKAQEQEFKRARGAISCAECRRLKLKCDKTVPCSSCKRRGCASICPNGSLTTGQGTRHAFILADTDRLHKKISEMSDRIRQLEDALAIMQSSTTRETHPLLRADLLIIKSGLELHSASHFGSEDPQDGASLDSAEKAIDHFGTLAVRDDGAARYLGWSAGTENEKPTQDSLLDEAETLPTEISELARTFPASALQLDTGETLQSQIESYLPEWPRAQALAALYLEQAPWFFGAIKRRQVIEELLPMFYPDAQANIPDSDTPPSQPGAHLASSTSAFALAASKSVNSTGGAHDLALLFVVFCFGALTDPALPPAPYNKEASTYYELTRAALNIEPVLDRAPSVATVQTLSLMGIYQGLVAGENSIESTWALMGLACKLAQSVNRDCARWKLPPAEVQKRRALFWELFITDCWQGLATGRIPSFSLPFIDCELPADPDETIADDGTRVPSFPAWKATWGKECVSNVVEVTLQAKAPKYSLILQLDRKIRDVELPKYAQGESPRNATLSETMKHFMAINYRELTLLYIHRTFFAQALKDHPLDPLKSQYAPSFLAGYRAACAMISTVREQFNINPVQIARFWVLWTHAFSSVVMLGSVVTHGGITKTAQAALGEVRLAYDLFEKAARYGGRAVKFLPIVRRIHDKAYRAFSQGYQMRRKDIFTPREQQDEEDGNDELSIFSGRTRTVATKAASKTPNRPRSQSRRRVESQQGGDSSSSPSTSDPSRSSMSPPSQGSPETPATSAAGPSPQILETYGNAVHPMLVDQIRSFESELDTQIYNAQQAFYINDAIPTEANPSAAGFYSAAPVEPQYSAMYVQQEYQQPHDPEWSYQVSEQMPPPPVPAHVQLALGQEQLPHTFQSQTYQSPPHPMPPSHHEAPHPPPPEQAYSVPMYGAVEPAAHHHGYIAQVYDQPPVPPPAAAPVQVMSHMPHPVDPRYVTQDQQAQQWQQQQYQPQQQAQEQQYSYPVQQQQQHQQQYQVYYEHPQSQVQPTPTHSRPQSMHGSANYGQPAPSLRRVPTMESLHTGQHGYNLQDSWNTFFQHELPAPPGGPLGAGRR</sequence>
<dbReference type="EMBL" id="MU274914">
    <property type="protein sequence ID" value="KAI0088357.1"/>
    <property type="molecule type" value="Genomic_DNA"/>
</dbReference>
<keyword evidence="2" id="KW-1185">Reference proteome</keyword>
<proteinExistence type="predicted"/>
<evidence type="ECO:0000313" key="2">
    <source>
        <dbReference type="Proteomes" id="UP001055072"/>
    </source>
</evidence>
<accession>A0ACB8U1X7</accession>
<gene>
    <name evidence="1" type="ORF">BDY19DRAFT_891492</name>
</gene>
<name>A0ACB8U1X7_9APHY</name>
<protein>
    <submittedName>
        <fullName evidence="1">Uncharacterized protein</fullName>
    </submittedName>
</protein>
<dbReference type="Proteomes" id="UP001055072">
    <property type="component" value="Unassembled WGS sequence"/>
</dbReference>
<organism evidence="1 2">
    <name type="scientific">Irpex rosettiformis</name>
    <dbReference type="NCBI Taxonomy" id="378272"/>
    <lineage>
        <taxon>Eukaryota</taxon>
        <taxon>Fungi</taxon>
        <taxon>Dikarya</taxon>
        <taxon>Basidiomycota</taxon>
        <taxon>Agaricomycotina</taxon>
        <taxon>Agaricomycetes</taxon>
        <taxon>Polyporales</taxon>
        <taxon>Irpicaceae</taxon>
        <taxon>Irpex</taxon>
    </lineage>
</organism>
<evidence type="ECO:0000313" key="1">
    <source>
        <dbReference type="EMBL" id="KAI0088357.1"/>
    </source>
</evidence>
<reference evidence="1" key="1">
    <citation type="journal article" date="2021" name="Environ. Microbiol.">
        <title>Gene family expansions and transcriptome signatures uncover fungal adaptations to wood decay.</title>
        <authorList>
            <person name="Hage H."/>
            <person name="Miyauchi S."/>
            <person name="Viragh M."/>
            <person name="Drula E."/>
            <person name="Min B."/>
            <person name="Chaduli D."/>
            <person name="Navarro D."/>
            <person name="Favel A."/>
            <person name="Norest M."/>
            <person name="Lesage-Meessen L."/>
            <person name="Balint B."/>
            <person name="Merenyi Z."/>
            <person name="de Eugenio L."/>
            <person name="Morin E."/>
            <person name="Martinez A.T."/>
            <person name="Baldrian P."/>
            <person name="Stursova M."/>
            <person name="Martinez M.J."/>
            <person name="Novotny C."/>
            <person name="Magnuson J.K."/>
            <person name="Spatafora J.W."/>
            <person name="Maurice S."/>
            <person name="Pangilinan J."/>
            <person name="Andreopoulos W."/>
            <person name="LaButti K."/>
            <person name="Hundley H."/>
            <person name="Na H."/>
            <person name="Kuo A."/>
            <person name="Barry K."/>
            <person name="Lipzen A."/>
            <person name="Henrissat B."/>
            <person name="Riley R."/>
            <person name="Ahrendt S."/>
            <person name="Nagy L.G."/>
            <person name="Grigoriev I.V."/>
            <person name="Martin F."/>
            <person name="Rosso M.N."/>
        </authorList>
    </citation>
    <scope>NUCLEOTIDE SEQUENCE</scope>
    <source>
        <strain evidence="1">CBS 384.51</strain>
    </source>
</reference>
<comment type="caution">
    <text evidence="1">The sequence shown here is derived from an EMBL/GenBank/DDBJ whole genome shotgun (WGS) entry which is preliminary data.</text>
</comment>